<sequence length="214" mass="23124">MRMCRGDRRQWCWRCPRGASCDGRGDSLGLCDNVGLGIPNSWGILPTKDNLVVGGRSHRRRGRCEQPASKCVDLHGDVGDLAASVPACCCDGMGQACIARLESAQTDIVDPSFPNLQECWFVLYVLARSSPTQGVPWHALQKLGRRDELRQISNGRSSDRNRKPPLALAGQWVTGSRVVMGLSGVDSEGSDVSDTAVRATGSKLQAVCLCREIG</sequence>
<organism evidence="1 2">
    <name type="scientific">Echria macrotheca</name>
    <dbReference type="NCBI Taxonomy" id="438768"/>
    <lineage>
        <taxon>Eukaryota</taxon>
        <taxon>Fungi</taxon>
        <taxon>Dikarya</taxon>
        <taxon>Ascomycota</taxon>
        <taxon>Pezizomycotina</taxon>
        <taxon>Sordariomycetes</taxon>
        <taxon>Sordariomycetidae</taxon>
        <taxon>Sordariales</taxon>
        <taxon>Schizotheciaceae</taxon>
        <taxon>Echria</taxon>
    </lineage>
</organism>
<proteinExistence type="predicted"/>
<accession>A0AAJ0B6Y6</accession>
<gene>
    <name evidence="1" type="ORF">QBC47DRAFT_61745</name>
</gene>
<comment type="caution">
    <text evidence="1">The sequence shown here is derived from an EMBL/GenBank/DDBJ whole genome shotgun (WGS) entry which is preliminary data.</text>
</comment>
<dbReference type="EMBL" id="MU839839">
    <property type="protein sequence ID" value="KAK1752672.1"/>
    <property type="molecule type" value="Genomic_DNA"/>
</dbReference>
<keyword evidence="2" id="KW-1185">Reference proteome</keyword>
<dbReference type="AlphaFoldDB" id="A0AAJ0B6Y6"/>
<name>A0AAJ0B6Y6_9PEZI</name>
<protein>
    <submittedName>
        <fullName evidence="1">Uncharacterized protein</fullName>
    </submittedName>
</protein>
<evidence type="ECO:0000313" key="1">
    <source>
        <dbReference type="EMBL" id="KAK1752672.1"/>
    </source>
</evidence>
<reference evidence="1" key="1">
    <citation type="submission" date="2023-06" db="EMBL/GenBank/DDBJ databases">
        <title>Genome-scale phylogeny and comparative genomics of the fungal order Sordariales.</title>
        <authorList>
            <consortium name="Lawrence Berkeley National Laboratory"/>
            <person name="Hensen N."/>
            <person name="Bonometti L."/>
            <person name="Westerberg I."/>
            <person name="Brannstrom I.O."/>
            <person name="Guillou S."/>
            <person name="Cros-Aarteil S."/>
            <person name="Calhoun S."/>
            <person name="Haridas S."/>
            <person name="Kuo A."/>
            <person name="Mondo S."/>
            <person name="Pangilinan J."/>
            <person name="Riley R."/>
            <person name="Labutti K."/>
            <person name="Andreopoulos B."/>
            <person name="Lipzen A."/>
            <person name="Chen C."/>
            <person name="Yanf M."/>
            <person name="Daum C."/>
            <person name="Ng V."/>
            <person name="Clum A."/>
            <person name="Steindorff A."/>
            <person name="Ohm R."/>
            <person name="Martin F."/>
            <person name="Silar P."/>
            <person name="Natvig D."/>
            <person name="Lalanne C."/>
            <person name="Gautier V."/>
            <person name="Ament-Velasquez S.L."/>
            <person name="Kruys A."/>
            <person name="Hutchinson M.I."/>
            <person name="Powell A.J."/>
            <person name="Barry K."/>
            <person name="Miller A.N."/>
            <person name="Grigoriev I.V."/>
            <person name="Debuchy R."/>
            <person name="Gladieux P."/>
            <person name="Thoren M.H."/>
            <person name="Johannesson H."/>
        </authorList>
    </citation>
    <scope>NUCLEOTIDE SEQUENCE</scope>
    <source>
        <strain evidence="1">PSN4</strain>
    </source>
</reference>
<dbReference type="Proteomes" id="UP001239445">
    <property type="component" value="Unassembled WGS sequence"/>
</dbReference>
<evidence type="ECO:0000313" key="2">
    <source>
        <dbReference type="Proteomes" id="UP001239445"/>
    </source>
</evidence>